<evidence type="ECO:0000313" key="3">
    <source>
        <dbReference type="Proteomes" id="UP000267096"/>
    </source>
</evidence>
<sequence>MRSGASSMIQAIDVTKITYAEPPPPYPGLPSVQLPDPPTYHTLPGSTNSGSTANLSTEPFRPYYESALPLKR</sequence>
<protein>
    <submittedName>
        <fullName evidence="4">LIM domain-binding protein 3</fullName>
    </submittedName>
</protein>
<keyword evidence="3" id="KW-1185">Reference proteome</keyword>
<dbReference type="AlphaFoldDB" id="A0A0M3J1Y5"/>
<evidence type="ECO:0000313" key="4">
    <source>
        <dbReference type="WBParaSite" id="ASIM_0000153901-mRNA-1"/>
    </source>
</evidence>
<accession>A0A0M3J1Y5</accession>
<name>A0A0M3J1Y5_ANISI</name>
<dbReference type="Proteomes" id="UP000267096">
    <property type="component" value="Unassembled WGS sequence"/>
</dbReference>
<proteinExistence type="predicted"/>
<evidence type="ECO:0000313" key="2">
    <source>
        <dbReference type="EMBL" id="VDK18742.1"/>
    </source>
</evidence>
<gene>
    <name evidence="2" type="ORF">ASIM_LOCUS1418</name>
</gene>
<reference evidence="4" key="1">
    <citation type="submission" date="2017-02" db="UniProtKB">
        <authorList>
            <consortium name="WormBaseParasite"/>
        </authorList>
    </citation>
    <scope>IDENTIFICATION</scope>
</reference>
<feature type="compositionally biased region" description="Polar residues" evidence="1">
    <location>
        <begin position="44"/>
        <end position="57"/>
    </location>
</feature>
<evidence type="ECO:0000256" key="1">
    <source>
        <dbReference type="SAM" id="MobiDB-lite"/>
    </source>
</evidence>
<dbReference type="EMBL" id="UYRR01001496">
    <property type="protein sequence ID" value="VDK18742.1"/>
    <property type="molecule type" value="Genomic_DNA"/>
</dbReference>
<feature type="region of interest" description="Disordered" evidence="1">
    <location>
        <begin position="19"/>
        <end position="58"/>
    </location>
</feature>
<reference evidence="2 3" key="2">
    <citation type="submission" date="2018-11" db="EMBL/GenBank/DDBJ databases">
        <authorList>
            <consortium name="Pathogen Informatics"/>
        </authorList>
    </citation>
    <scope>NUCLEOTIDE SEQUENCE [LARGE SCALE GENOMIC DNA]</scope>
</reference>
<organism evidence="4">
    <name type="scientific">Anisakis simplex</name>
    <name type="common">Herring worm</name>
    <dbReference type="NCBI Taxonomy" id="6269"/>
    <lineage>
        <taxon>Eukaryota</taxon>
        <taxon>Metazoa</taxon>
        <taxon>Ecdysozoa</taxon>
        <taxon>Nematoda</taxon>
        <taxon>Chromadorea</taxon>
        <taxon>Rhabditida</taxon>
        <taxon>Spirurina</taxon>
        <taxon>Ascaridomorpha</taxon>
        <taxon>Ascaridoidea</taxon>
        <taxon>Anisakidae</taxon>
        <taxon>Anisakis</taxon>
        <taxon>Anisakis simplex complex</taxon>
    </lineage>
</organism>
<dbReference type="WBParaSite" id="ASIM_0000153901-mRNA-1">
    <property type="protein sequence ID" value="ASIM_0000153901-mRNA-1"/>
    <property type="gene ID" value="ASIM_0000153901"/>
</dbReference>
<dbReference type="OrthoDB" id="10575762at2759"/>